<keyword evidence="6" id="KW-1185">Reference proteome</keyword>
<evidence type="ECO:0000256" key="3">
    <source>
        <dbReference type="ARBA" id="ARBA00022553"/>
    </source>
</evidence>
<dbReference type="PRINTS" id="PR00154">
    <property type="entry name" value="AMPBINDING"/>
</dbReference>
<sequence>MNSIKLLKELVIKGWKFWNNGDKLLYDAPSEQLTSELLAQLKQHKVEIIKLLQKEPDIFNVHPLSYSQKALWFIWELEPESAAHNVVFSARIFDDLNVALFRAAFIELVDRHPCLRSTFPKLGEQPIRQVHQNFQLDWRQIDASSQDEAELYSRVVGESKRSFNLAKELIIRIRLFTISASEHILLITIHHIAIDGWSLDIILSELPKLYQAKVNGVCASLTTLKNSYSDYVRSQEELLEGTEGEKLFHYWESKLEGELPVLNLPTDKPRPAIQTYNGASIIFELSEQLSQKLKQLAIDNNATLYMTLLAAFQVLLYHYTGTDDFLVGSPVAGRLQSQFREIVGYFVNLVVLRGNLSNNPSFKEFLNQIRQTVNEALIHQNYPFSLLVEKLQPYRDSSRSPIFQVSFALQQLRQSRNIQNSFVDKIGKNIYWGGLKSEPLKIPQQEGQNDLDLEILEGSSSIKGSFKYNTDLFNSQTIERMVGHFQNLLEAIVENPDQKVGSLNLLSESERHQLLVEWNDTATEYPSDKCIHQLFEEQVEKTPDAVAVIFEEQQLTYRQLNQRANQLAHHLQNLGVKPEVLVGICVERSIEMVVGLLGILKAGGAYVPLDPNYPPERLSYMLADSNVGVLLTQDSLQESLPEHNAQVICLDTDWGAIKQYSKSNLNAGASFDNLAYVIYTSGSTGKPKGVMIIHGGMANYLNWCTKTYNIADGVGSVVNSSIGFDATITSLFAPLLVGGKVVLLPKIEEIEALKAALSSGTKFSLIKITPAHLEILSHLLEFEQINIQTQAFIIGGEALSEKVASFWQQYAPTTGLINEYGPTETVVGCCIYKVEKQSFSGGNIPIGRPIANTEIYILDSPLQPVPVGVPGELHIGGDGLARGYLNRPQLTSEKFIENPFNKSSSKRLYKTGDLARYLSDGNIEFLGRIDNQVKIRGFRIELGEIEVVLASHPQVNQTVVIAVEESTGNKRLVAYIVADSEITTQQLREHLKAQLPEYMVPSAFVILSTIPLTPNGKVDRQALPALDINSTREHEYVPPQTETEKHIAVVFQEMLQLEKISIYDNFFELGANSLILLRINSKLQEKLSMELSVIDMFTYPNIKSLSQHIANRNTTKPPLEAREISREAVKFRIRKRLKLRGKV</sequence>
<dbReference type="GO" id="GO:0009366">
    <property type="term" value="C:enterobactin synthetase complex"/>
    <property type="evidence" value="ECO:0007669"/>
    <property type="project" value="TreeGrafter"/>
</dbReference>
<protein>
    <submittedName>
        <fullName evidence="5">Linear gramicidin synthase subunit B</fullName>
    </submittedName>
</protein>
<dbReference type="Pfam" id="PF13193">
    <property type="entry name" value="AMP-binding_C"/>
    <property type="match status" value="1"/>
</dbReference>
<evidence type="ECO:0000313" key="5">
    <source>
        <dbReference type="EMBL" id="VEP13753.1"/>
    </source>
</evidence>
<dbReference type="PANTHER" id="PTHR45527:SF1">
    <property type="entry name" value="FATTY ACID SYNTHASE"/>
    <property type="match status" value="1"/>
</dbReference>
<dbReference type="Gene3D" id="3.30.559.10">
    <property type="entry name" value="Chloramphenicol acetyltransferase-like domain"/>
    <property type="match status" value="1"/>
</dbReference>
<dbReference type="EMBL" id="CAACVJ010000133">
    <property type="protein sequence ID" value="VEP13753.1"/>
    <property type="molecule type" value="Genomic_DNA"/>
</dbReference>
<feature type="domain" description="Carrier" evidence="4">
    <location>
        <begin position="1038"/>
        <end position="1113"/>
    </location>
</feature>
<dbReference type="PROSITE" id="PS50075">
    <property type="entry name" value="CARRIER"/>
    <property type="match status" value="1"/>
</dbReference>
<dbReference type="GO" id="GO:0047527">
    <property type="term" value="F:2,3-dihydroxybenzoate-serine ligase activity"/>
    <property type="evidence" value="ECO:0007669"/>
    <property type="project" value="TreeGrafter"/>
</dbReference>
<dbReference type="InterPro" id="IPR041464">
    <property type="entry name" value="TubC_N"/>
</dbReference>
<dbReference type="Gene3D" id="1.10.1200.10">
    <property type="entry name" value="ACP-like"/>
    <property type="match status" value="1"/>
</dbReference>
<dbReference type="FunFam" id="2.30.38.10:FF:000001">
    <property type="entry name" value="Non-ribosomal peptide synthetase PvdI"/>
    <property type="match status" value="1"/>
</dbReference>
<dbReference type="InterPro" id="IPR036736">
    <property type="entry name" value="ACP-like_sf"/>
</dbReference>
<dbReference type="NCBIfam" id="TIGR01733">
    <property type="entry name" value="AA-adenyl-dom"/>
    <property type="match status" value="1"/>
</dbReference>
<dbReference type="Gene3D" id="3.40.50.980">
    <property type="match status" value="2"/>
</dbReference>
<proteinExistence type="predicted"/>
<dbReference type="GO" id="GO:0009239">
    <property type="term" value="P:enterobactin biosynthetic process"/>
    <property type="evidence" value="ECO:0007669"/>
    <property type="project" value="TreeGrafter"/>
</dbReference>
<accession>A0A563VQQ2</accession>
<reference evidence="5 6" key="1">
    <citation type="submission" date="2019-01" db="EMBL/GenBank/DDBJ databases">
        <authorList>
            <person name="Brito A."/>
        </authorList>
    </citation>
    <scope>NUCLEOTIDE SEQUENCE [LARGE SCALE GENOMIC DNA]</scope>
    <source>
        <strain evidence="5">1</strain>
    </source>
</reference>
<keyword evidence="3" id="KW-0597">Phosphoprotein</keyword>
<dbReference type="Pfam" id="PF00668">
    <property type="entry name" value="Condensation"/>
    <property type="match status" value="1"/>
</dbReference>
<dbReference type="InterPro" id="IPR020459">
    <property type="entry name" value="AMP-binding"/>
</dbReference>
<dbReference type="Gene3D" id="3.30.559.30">
    <property type="entry name" value="Nonribosomal peptide synthetase, condensation domain"/>
    <property type="match status" value="1"/>
</dbReference>
<dbReference type="Proteomes" id="UP000320055">
    <property type="component" value="Unassembled WGS sequence"/>
</dbReference>
<dbReference type="GO" id="GO:0043041">
    <property type="term" value="P:amino acid activation for nonribosomal peptide biosynthetic process"/>
    <property type="evidence" value="ECO:0007669"/>
    <property type="project" value="TreeGrafter"/>
</dbReference>
<dbReference type="FunFam" id="3.40.50.980:FF:000001">
    <property type="entry name" value="Non-ribosomal peptide synthetase"/>
    <property type="match status" value="1"/>
</dbReference>
<dbReference type="SUPFAM" id="SSF47336">
    <property type="entry name" value="ACP-like"/>
    <property type="match status" value="1"/>
</dbReference>
<dbReference type="Gene3D" id="2.30.38.10">
    <property type="entry name" value="Luciferase, Domain 3"/>
    <property type="match status" value="1"/>
</dbReference>
<keyword evidence="2" id="KW-0596">Phosphopantetheine</keyword>
<dbReference type="FunFam" id="3.30.300.30:FF:000010">
    <property type="entry name" value="Enterobactin synthetase component F"/>
    <property type="match status" value="1"/>
</dbReference>
<dbReference type="OrthoDB" id="9757538at2"/>
<dbReference type="GO" id="GO:0008610">
    <property type="term" value="P:lipid biosynthetic process"/>
    <property type="evidence" value="ECO:0007669"/>
    <property type="project" value="UniProtKB-ARBA"/>
</dbReference>
<dbReference type="Pfam" id="PF00501">
    <property type="entry name" value="AMP-binding"/>
    <property type="match status" value="1"/>
</dbReference>
<dbReference type="PROSITE" id="PS00455">
    <property type="entry name" value="AMP_BINDING"/>
    <property type="match status" value="1"/>
</dbReference>
<dbReference type="InterPro" id="IPR025110">
    <property type="entry name" value="AMP-bd_C"/>
</dbReference>
<dbReference type="InterPro" id="IPR044894">
    <property type="entry name" value="TubC_N_sf"/>
</dbReference>
<gene>
    <name evidence="5" type="ORF">H1P_2180002</name>
</gene>
<dbReference type="AlphaFoldDB" id="A0A563VQQ2"/>
<dbReference type="Gene3D" id="1.10.10.1830">
    <property type="entry name" value="Non-ribosomal peptide synthase, adenylation domain"/>
    <property type="match status" value="1"/>
</dbReference>
<dbReference type="InterPro" id="IPR023213">
    <property type="entry name" value="CAT-like_dom_sf"/>
</dbReference>
<dbReference type="PANTHER" id="PTHR45527">
    <property type="entry name" value="NONRIBOSOMAL PEPTIDE SYNTHETASE"/>
    <property type="match status" value="1"/>
</dbReference>
<dbReference type="SUPFAM" id="SSF52777">
    <property type="entry name" value="CoA-dependent acyltransferases"/>
    <property type="match status" value="2"/>
</dbReference>
<evidence type="ECO:0000256" key="1">
    <source>
        <dbReference type="ARBA" id="ARBA00001957"/>
    </source>
</evidence>
<dbReference type="InterPro" id="IPR009081">
    <property type="entry name" value="PP-bd_ACP"/>
</dbReference>
<dbReference type="GO" id="GO:0005829">
    <property type="term" value="C:cytosol"/>
    <property type="evidence" value="ECO:0007669"/>
    <property type="project" value="TreeGrafter"/>
</dbReference>
<dbReference type="RefSeq" id="WP_144872028.1">
    <property type="nucleotide sequence ID" value="NZ_LR213965.1"/>
</dbReference>
<evidence type="ECO:0000256" key="2">
    <source>
        <dbReference type="ARBA" id="ARBA00022450"/>
    </source>
</evidence>
<organism evidence="5 6">
    <name type="scientific">Hyella patelloides LEGE 07179</name>
    <dbReference type="NCBI Taxonomy" id="945734"/>
    <lineage>
        <taxon>Bacteria</taxon>
        <taxon>Bacillati</taxon>
        <taxon>Cyanobacteriota</taxon>
        <taxon>Cyanophyceae</taxon>
        <taxon>Pleurocapsales</taxon>
        <taxon>Hyellaceae</taxon>
        <taxon>Hyella</taxon>
    </lineage>
</organism>
<dbReference type="FunFam" id="3.40.50.12780:FF:000012">
    <property type="entry name" value="Non-ribosomal peptide synthetase"/>
    <property type="match status" value="1"/>
</dbReference>
<dbReference type="SUPFAM" id="SSF56801">
    <property type="entry name" value="Acetyl-CoA synthetase-like"/>
    <property type="match status" value="1"/>
</dbReference>
<dbReference type="InterPro" id="IPR020806">
    <property type="entry name" value="PKS_PP-bd"/>
</dbReference>
<dbReference type="InterPro" id="IPR001242">
    <property type="entry name" value="Condensation_dom"/>
</dbReference>
<name>A0A563VQQ2_9CYAN</name>
<dbReference type="InterPro" id="IPR000873">
    <property type="entry name" value="AMP-dep_synth/lig_dom"/>
</dbReference>
<dbReference type="SMART" id="SM00823">
    <property type="entry name" value="PKS_PP"/>
    <property type="match status" value="1"/>
</dbReference>
<dbReference type="Pfam" id="PF18563">
    <property type="entry name" value="TubC_N"/>
    <property type="match status" value="1"/>
</dbReference>
<comment type="cofactor">
    <cofactor evidence="1">
        <name>pantetheine 4'-phosphate</name>
        <dbReference type="ChEBI" id="CHEBI:47942"/>
    </cofactor>
</comment>
<evidence type="ECO:0000313" key="6">
    <source>
        <dbReference type="Proteomes" id="UP000320055"/>
    </source>
</evidence>
<dbReference type="InterPro" id="IPR010071">
    <property type="entry name" value="AA_adenyl_dom"/>
</dbReference>
<dbReference type="InterPro" id="IPR020845">
    <property type="entry name" value="AMP-binding_CS"/>
</dbReference>
<dbReference type="Gene3D" id="3.30.300.30">
    <property type="match status" value="1"/>
</dbReference>
<evidence type="ECO:0000259" key="4">
    <source>
        <dbReference type="PROSITE" id="PS50075"/>
    </source>
</evidence>
<dbReference type="Pfam" id="PF00550">
    <property type="entry name" value="PP-binding"/>
    <property type="match status" value="1"/>
</dbReference>
<dbReference type="InterPro" id="IPR045851">
    <property type="entry name" value="AMP-bd_C_sf"/>
</dbReference>
<dbReference type="GO" id="GO:0031177">
    <property type="term" value="F:phosphopantetheine binding"/>
    <property type="evidence" value="ECO:0007669"/>
    <property type="project" value="InterPro"/>
</dbReference>
<dbReference type="CDD" id="cd19531">
    <property type="entry name" value="LCL_NRPS-like"/>
    <property type="match status" value="1"/>
</dbReference>